<gene>
    <name evidence="2" type="ORF">Ctob_012033</name>
</gene>
<feature type="region of interest" description="Disordered" evidence="1">
    <location>
        <begin position="1"/>
        <end position="55"/>
    </location>
</feature>
<feature type="compositionally biased region" description="Low complexity" evidence="1">
    <location>
        <begin position="30"/>
        <end position="43"/>
    </location>
</feature>
<protein>
    <submittedName>
        <fullName evidence="2">Uncharacterized protein</fullName>
    </submittedName>
</protein>
<accession>A0A0M0JXH9</accession>
<name>A0A0M0JXH9_9EUKA</name>
<dbReference type="Proteomes" id="UP000037460">
    <property type="component" value="Unassembled WGS sequence"/>
</dbReference>
<evidence type="ECO:0000313" key="3">
    <source>
        <dbReference type="Proteomes" id="UP000037460"/>
    </source>
</evidence>
<feature type="non-terminal residue" evidence="2">
    <location>
        <position position="123"/>
    </location>
</feature>
<dbReference type="AlphaFoldDB" id="A0A0M0JXH9"/>
<sequence>QKLAPGQRKPRTPPTDASHAAGRVGGGRSSCGARRSRAGIGARQPLRGGDDGRARGAWRLDGGARRVETIAPSSPPPVLLGCRLPHRLAMRRRFLLLPSPSGRRWRRRRHRTCVQRRARWRAS</sequence>
<comment type="caution">
    <text evidence="2">The sequence shown here is derived from an EMBL/GenBank/DDBJ whole genome shotgun (WGS) entry which is preliminary data.</text>
</comment>
<reference evidence="3" key="1">
    <citation type="journal article" date="2015" name="PLoS Genet.">
        <title>Genome Sequence and Transcriptome Analyses of Chrysochromulina tobin: Metabolic Tools for Enhanced Algal Fitness in the Prominent Order Prymnesiales (Haptophyceae).</title>
        <authorList>
            <person name="Hovde B.T."/>
            <person name="Deodato C.R."/>
            <person name="Hunsperger H.M."/>
            <person name="Ryken S.A."/>
            <person name="Yost W."/>
            <person name="Jha R.K."/>
            <person name="Patterson J."/>
            <person name="Monnat R.J. Jr."/>
            <person name="Barlow S.B."/>
            <person name="Starkenburg S.R."/>
            <person name="Cattolico R.A."/>
        </authorList>
    </citation>
    <scope>NUCLEOTIDE SEQUENCE</scope>
    <source>
        <strain evidence="3">CCMP291</strain>
    </source>
</reference>
<keyword evidence="3" id="KW-1185">Reference proteome</keyword>
<evidence type="ECO:0000313" key="2">
    <source>
        <dbReference type="EMBL" id="KOO30992.1"/>
    </source>
</evidence>
<proteinExistence type="predicted"/>
<dbReference type="EMBL" id="JWZX01002106">
    <property type="protein sequence ID" value="KOO30992.1"/>
    <property type="molecule type" value="Genomic_DNA"/>
</dbReference>
<feature type="non-terminal residue" evidence="2">
    <location>
        <position position="1"/>
    </location>
</feature>
<evidence type="ECO:0000256" key="1">
    <source>
        <dbReference type="SAM" id="MobiDB-lite"/>
    </source>
</evidence>
<organism evidence="2 3">
    <name type="scientific">Chrysochromulina tobinii</name>
    <dbReference type="NCBI Taxonomy" id="1460289"/>
    <lineage>
        <taxon>Eukaryota</taxon>
        <taxon>Haptista</taxon>
        <taxon>Haptophyta</taxon>
        <taxon>Prymnesiophyceae</taxon>
        <taxon>Prymnesiales</taxon>
        <taxon>Chrysochromulinaceae</taxon>
        <taxon>Chrysochromulina</taxon>
    </lineage>
</organism>